<reference evidence="5 6" key="1">
    <citation type="submission" date="2021-06" db="EMBL/GenBank/DDBJ databases">
        <title>Staphylococcus lentus K169 genome sequencing.</title>
        <authorList>
            <person name="Sundareshan S."/>
            <person name="Akhila D.S."/>
            <person name="Prachi D."/>
            <person name="Sivakumar R."/>
            <person name="Rajendhran J."/>
            <person name="Isloor S."/>
            <person name="Hegde N.R."/>
        </authorList>
    </citation>
    <scope>NUCLEOTIDE SEQUENCE [LARGE SCALE GENOMIC DNA]</scope>
    <source>
        <strain evidence="5 6">K169</strain>
    </source>
</reference>
<dbReference type="InterPro" id="IPR018060">
    <property type="entry name" value="HTH_AraC"/>
</dbReference>
<keyword evidence="6" id="KW-1185">Reference proteome</keyword>
<feature type="domain" description="HTH araC/xylS-type" evidence="4">
    <location>
        <begin position="163"/>
        <end position="261"/>
    </location>
</feature>
<dbReference type="Proteomes" id="UP000770161">
    <property type="component" value="Unassembled WGS sequence"/>
</dbReference>
<evidence type="ECO:0000256" key="3">
    <source>
        <dbReference type="ARBA" id="ARBA00023163"/>
    </source>
</evidence>
<dbReference type="CDD" id="cd02208">
    <property type="entry name" value="cupin_RmlC-like"/>
    <property type="match status" value="1"/>
</dbReference>
<dbReference type="PROSITE" id="PS01124">
    <property type="entry name" value="HTH_ARAC_FAMILY_2"/>
    <property type="match status" value="1"/>
</dbReference>
<evidence type="ECO:0000256" key="2">
    <source>
        <dbReference type="ARBA" id="ARBA00023125"/>
    </source>
</evidence>
<dbReference type="InterPro" id="IPR003313">
    <property type="entry name" value="AraC-bd"/>
</dbReference>
<dbReference type="PROSITE" id="PS00041">
    <property type="entry name" value="HTH_ARAC_FAMILY_1"/>
    <property type="match status" value="1"/>
</dbReference>
<accession>A0ABS6GVG6</accession>
<dbReference type="EMBL" id="JAHLZN010000006">
    <property type="protein sequence ID" value="MBU6113432.1"/>
    <property type="molecule type" value="Genomic_DNA"/>
</dbReference>
<proteinExistence type="predicted"/>
<keyword evidence="3" id="KW-0804">Transcription</keyword>
<evidence type="ECO:0000313" key="5">
    <source>
        <dbReference type="EMBL" id="MBU6113432.1"/>
    </source>
</evidence>
<dbReference type="PANTHER" id="PTHR43280:SF2">
    <property type="entry name" value="HTH-TYPE TRANSCRIPTIONAL REGULATOR EXSA"/>
    <property type="match status" value="1"/>
</dbReference>
<gene>
    <name evidence="5" type="ORF">KQ656_05655</name>
</gene>
<evidence type="ECO:0000259" key="4">
    <source>
        <dbReference type="PROSITE" id="PS01124"/>
    </source>
</evidence>
<evidence type="ECO:0000313" key="6">
    <source>
        <dbReference type="Proteomes" id="UP000770161"/>
    </source>
</evidence>
<dbReference type="RefSeq" id="WP_216683455.1">
    <property type="nucleotide sequence ID" value="NZ_CP120062.1"/>
</dbReference>
<dbReference type="InterPro" id="IPR018062">
    <property type="entry name" value="HTH_AraC-typ_CS"/>
</dbReference>
<dbReference type="PANTHER" id="PTHR43280">
    <property type="entry name" value="ARAC-FAMILY TRANSCRIPTIONAL REGULATOR"/>
    <property type="match status" value="1"/>
</dbReference>
<protein>
    <submittedName>
        <fullName evidence="5">AraC family transcriptional regulator</fullName>
    </submittedName>
</protein>
<evidence type="ECO:0000256" key="1">
    <source>
        <dbReference type="ARBA" id="ARBA00023015"/>
    </source>
</evidence>
<comment type="caution">
    <text evidence="5">The sequence shown here is derived from an EMBL/GenBank/DDBJ whole genome shotgun (WGS) entry which is preliminary data.</text>
</comment>
<dbReference type="Pfam" id="PF02311">
    <property type="entry name" value="AraC_binding"/>
    <property type="match status" value="1"/>
</dbReference>
<keyword evidence="2" id="KW-0238">DNA-binding</keyword>
<sequence length="261" mass="30491">MDIKMHGIRLQKNQQRNEDIKKSHFHKVFQILYVLEGSGEIIFGQQRNKLYTGCLAFIKPFSYHAVESKDKMTVLVLEFDSNHLDKDIKLLLEQEGLNRTKLESLSLFESANIKQLLRRILYEQKQGNVINIIAMKIYLAELLLIILKKEETNTVNSNSLRAETIKEYIDTNYFEDINNNIISKKIGITARYAYTIFKKQYGITPLKYLNTVRLEAAKLLLNETNKDITAICFEVGFDSISTFYRLFTEHTSIPPHKYRLK</sequence>
<dbReference type="Pfam" id="PF12833">
    <property type="entry name" value="HTH_18"/>
    <property type="match status" value="1"/>
</dbReference>
<name>A0ABS6GVG6_MAMLE</name>
<keyword evidence="1" id="KW-0805">Transcription regulation</keyword>
<dbReference type="SMART" id="SM00342">
    <property type="entry name" value="HTH_ARAC"/>
    <property type="match status" value="1"/>
</dbReference>
<organism evidence="5 6">
    <name type="scientific">Mammaliicoccus lentus</name>
    <name type="common">Staphylococcus lentus</name>
    <dbReference type="NCBI Taxonomy" id="42858"/>
    <lineage>
        <taxon>Bacteria</taxon>
        <taxon>Bacillati</taxon>
        <taxon>Bacillota</taxon>
        <taxon>Bacilli</taxon>
        <taxon>Bacillales</taxon>
        <taxon>Staphylococcaceae</taxon>
        <taxon>Mammaliicoccus</taxon>
    </lineage>
</organism>